<name>A0A0E9XKF1_ANGAN</name>
<evidence type="ECO:0000313" key="1">
    <source>
        <dbReference type="EMBL" id="JAI03150.1"/>
    </source>
</evidence>
<protein>
    <submittedName>
        <fullName evidence="1">Uncharacterized protein</fullName>
    </submittedName>
</protein>
<accession>A0A0E9XKF1</accession>
<reference evidence="1" key="1">
    <citation type="submission" date="2014-11" db="EMBL/GenBank/DDBJ databases">
        <authorList>
            <person name="Amaro Gonzalez C."/>
        </authorList>
    </citation>
    <scope>NUCLEOTIDE SEQUENCE</scope>
</reference>
<dbReference type="EMBL" id="GBXM01005428">
    <property type="protein sequence ID" value="JAI03150.1"/>
    <property type="molecule type" value="Transcribed_RNA"/>
</dbReference>
<organism evidence="1">
    <name type="scientific">Anguilla anguilla</name>
    <name type="common">European freshwater eel</name>
    <name type="synonym">Muraena anguilla</name>
    <dbReference type="NCBI Taxonomy" id="7936"/>
    <lineage>
        <taxon>Eukaryota</taxon>
        <taxon>Metazoa</taxon>
        <taxon>Chordata</taxon>
        <taxon>Craniata</taxon>
        <taxon>Vertebrata</taxon>
        <taxon>Euteleostomi</taxon>
        <taxon>Actinopterygii</taxon>
        <taxon>Neopterygii</taxon>
        <taxon>Teleostei</taxon>
        <taxon>Anguilliformes</taxon>
        <taxon>Anguillidae</taxon>
        <taxon>Anguilla</taxon>
    </lineage>
</organism>
<proteinExistence type="predicted"/>
<reference evidence="1" key="2">
    <citation type="journal article" date="2015" name="Fish Shellfish Immunol.">
        <title>Early steps in the European eel (Anguilla anguilla)-Vibrio vulnificus interaction in the gills: Role of the RtxA13 toxin.</title>
        <authorList>
            <person name="Callol A."/>
            <person name="Pajuelo D."/>
            <person name="Ebbesson L."/>
            <person name="Teles M."/>
            <person name="MacKenzie S."/>
            <person name="Amaro C."/>
        </authorList>
    </citation>
    <scope>NUCLEOTIDE SEQUENCE</scope>
</reference>
<dbReference type="AlphaFoldDB" id="A0A0E9XKF1"/>
<sequence length="16" mass="1729">MDTKSAFSTNTVAEVK</sequence>